<evidence type="ECO:0000313" key="5">
    <source>
        <dbReference type="EMBL" id="QUD89686.1"/>
    </source>
</evidence>
<dbReference type="RefSeq" id="WP_211939738.1">
    <property type="nucleotide sequence ID" value="NZ_CP073078.1"/>
</dbReference>
<evidence type="ECO:0000256" key="1">
    <source>
        <dbReference type="ARBA" id="ARBA00006484"/>
    </source>
</evidence>
<dbReference type="PRINTS" id="PR00081">
    <property type="entry name" value="GDHRDH"/>
</dbReference>
<evidence type="ECO:0000313" key="6">
    <source>
        <dbReference type="Proteomes" id="UP000676409"/>
    </source>
</evidence>
<comment type="similarity">
    <text evidence="1 3">Belongs to the short-chain dehydrogenases/reductases (SDR) family.</text>
</comment>
<proteinExistence type="inferred from homology"/>
<dbReference type="Gene3D" id="3.40.50.720">
    <property type="entry name" value="NAD(P)-binding Rossmann-like Domain"/>
    <property type="match status" value="1"/>
</dbReference>
<dbReference type="SMART" id="SM00822">
    <property type="entry name" value="PKS_KR"/>
    <property type="match status" value="1"/>
</dbReference>
<evidence type="ECO:0000259" key="4">
    <source>
        <dbReference type="SMART" id="SM00822"/>
    </source>
</evidence>
<dbReference type="InterPro" id="IPR020904">
    <property type="entry name" value="Sc_DH/Rdtase_CS"/>
</dbReference>
<evidence type="ECO:0000256" key="2">
    <source>
        <dbReference type="ARBA" id="ARBA00023002"/>
    </source>
</evidence>
<keyword evidence="6" id="KW-1185">Reference proteome</keyword>
<accession>A0A975IXR5</accession>
<dbReference type="InterPro" id="IPR002347">
    <property type="entry name" value="SDR_fam"/>
</dbReference>
<dbReference type="Proteomes" id="UP000676409">
    <property type="component" value="Chromosome"/>
</dbReference>
<dbReference type="EMBL" id="CP073078">
    <property type="protein sequence ID" value="QUD89686.1"/>
    <property type="molecule type" value="Genomic_DNA"/>
</dbReference>
<evidence type="ECO:0000256" key="3">
    <source>
        <dbReference type="RuleBase" id="RU000363"/>
    </source>
</evidence>
<dbReference type="InterPro" id="IPR036291">
    <property type="entry name" value="NAD(P)-bd_dom_sf"/>
</dbReference>
<dbReference type="GO" id="GO:0016491">
    <property type="term" value="F:oxidoreductase activity"/>
    <property type="evidence" value="ECO:0007669"/>
    <property type="project" value="UniProtKB-KW"/>
</dbReference>
<organism evidence="5 6">
    <name type="scientific">Phenylobacterium montanum</name>
    <dbReference type="NCBI Taxonomy" id="2823693"/>
    <lineage>
        <taxon>Bacteria</taxon>
        <taxon>Pseudomonadati</taxon>
        <taxon>Pseudomonadota</taxon>
        <taxon>Alphaproteobacteria</taxon>
        <taxon>Caulobacterales</taxon>
        <taxon>Caulobacteraceae</taxon>
        <taxon>Phenylobacterium</taxon>
    </lineage>
</organism>
<dbReference type="SUPFAM" id="SSF51735">
    <property type="entry name" value="NAD(P)-binding Rossmann-fold domains"/>
    <property type="match status" value="1"/>
</dbReference>
<dbReference type="PANTHER" id="PTHR44196:SF1">
    <property type="entry name" value="DEHYDROGENASE_REDUCTASE SDR FAMILY MEMBER 7B"/>
    <property type="match status" value="1"/>
</dbReference>
<sequence>MQIKDKRALVTGAGSGIGRETALALARADAKVVATDVSLAGLAELKADAAREGLTIDTLRLDVADRPAYDALAAELQSQDRLPQILINNAGVGYFGALLDTPLEVYERVLRINVLGVVNGCQVFGPAMVESGEPGCIVNVSSTASAIPIPNMNAYAASKWAVEGLSDGLAMELSRSSVHVISVHPGIINTAIVPNPMGAAPSITREQLDGLSAYYAKNGCHPRVVADAIVAAVRSGKDKVFVGPSAQFGAVARRFAPTRMKRRLTLSVASKIGFWK</sequence>
<dbReference type="InterPro" id="IPR057326">
    <property type="entry name" value="KR_dom"/>
</dbReference>
<dbReference type="PROSITE" id="PS00061">
    <property type="entry name" value="ADH_SHORT"/>
    <property type="match status" value="1"/>
</dbReference>
<feature type="domain" description="Ketoreductase" evidence="4">
    <location>
        <begin position="6"/>
        <end position="190"/>
    </location>
</feature>
<protein>
    <submittedName>
        <fullName evidence="5">SDR family NAD(P)-dependent oxidoreductase</fullName>
    </submittedName>
</protein>
<keyword evidence="2" id="KW-0560">Oxidoreductase</keyword>
<dbReference type="AlphaFoldDB" id="A0A975IXR5"/>
<gene>
    <name evidence="5" type="ORF">KCG34_07385</name>
</gene>
<dbReference type="Pfam" id="PF00106">
    <property type="entry name" value="adh_short"/>
    <property type="match status" value="1"/>
</dbReference>
<dbReference type="GO" id="GO:0016020">
    <property type="term" value="C:membrane"/>
    <property type="evidence" value="ECO:0007669"/>
    <property type="project" value="TreeGrafter"/>
</dbReference>
<dbReference type="PANTHER" id="PTHR44196">
    <property type="entry name" value="DEHYDROGENASE/REDUCTASE SDR FAMILY MEMBER 7B"/>
    <property type="match status" value="1"/>
</dbReference>
<reference evidence="5" key="1">
    <citation type="submission" date="2021-04" db="EMBL/GenBank/DDBJ databases">
        <title>The complete genome sequence of Caulobacter sp. S6.</title>
        <authorList>
            <person name="Tang Y."/>
            <person name="Ouyang W."/>
            <person name="Liu Q."/>
            <person name="Huang B."/>
            <person name="Guo Z."/>
            <person name="Lei P."/>
        </authorList>
    </citation>
    <scope>NUCLEOTIDE SEQUENCE</scope>
    <source>
        <strain evidence="5">S6</strain>
    </source>
</reference>
<dbReference type="KEGG" id="caul:KCG34_07385"/>
<name>A0A975IXR5_9CAUL</name>
<dbReference type="PRINTS" id="PR00080">
    <property type="entry name" value="SDRFAMILY"/>
</dbReference>